<dbReference type="GeneID" id="95360302"/>
<feature type="transmembrane region" description="Helical" evidence="2">
    <location>
        <begin position="87"/>
        <end position="103"/>
    </location>
</feature>
<dbReference type="AlphaFoldDB" id="U2QV35"/>
<dbReference type="RefSeq" id="WP_021796801.1">
    <property type="nucleotide sequence ID" value="NZ_ACVN02000086.1"/>
</dbReference>
<evidence type="ECO:0000313" key="3">
    <source>
        <dbReference type="EMBL" id="ERK60396.1"/>
    </source>
</evidence>
<comment type="caution">
    <text evidence="3">The sequence shown here is derived from an EMBL/GenBank/DDBJ whole genome shotgun (WGS) entry which is preliminary data.</text>
</comment>
<dbReference type="GO" id="GO:0016874">
    <property type="term" value="F:ligase activity"/>
    <property type="evidence" value="ECO:0007669"/>
    <property type="project" value="UniProtKB-KW"/>
</dbReference>
<dbReference type="OrthoDB" id="3774626at2"/>
<protein>
    <submittedName>
        <fullName evidence="3">O-antigen ligase-like membrane protein</fullName>
    </submittedName>
</protein>
<keyword evidence="4" id="KW-1185">Reference proteome</keyword>
<keyword evidence="2" id="KW-1133">Transmembrane helix</keyword>
<name>U2QV35_9ACTN</name>
<feature type="transmembrane region" description="Helical" evidence="2">
    <location>
        <begin position="140"/>
        <end position="162"/>
    </location>
</feature>
<keyword evidence="2" id="KW-0472">Membrane</keyword>
<feature type="transmembrane region" description="Helical" evidence="2">
    <location>
        <begin position="53"/>
        <end position="75"/>
    </location>
</feature>
<feature type="transmembrane region" description="Helical" evidence="2">
    <location>
        <begin position="219"/>
        <end position="238"/>
    </location>
</feature>
<feature type="transmembrane region" description="Helical" evidence="2">
    <location>
        <begin position="291"/>
        <end position="308"/>
    </location>
</feature>
<gene>
    <name evidence="3" type="ORF">HMPREF0682_1189</name>
</gene>
<dbReference type="InterPro" id="IPR051533">
    <property type="entry name" value="WaaL-like"/>
</dbReference>
<evidence type="ECO:0000313" key="4">
    <source>
        <dbReference type="Proteomes" id="UP000017052"/>
    </source>
</evidence>
<dbReference type="EMBL" id="ACVN02000086">
    <property type="protein sequence ID" value="ERK60396.1"/>
    <property type="molecule type" value="Genomic_DNA"/>
</dbReference>
<proteinExistence type="predicted"/>
<feature type="region of interest" description="Disordered" evidence="1">
    <location>
        <begin position="1"/>
        <end position="23"/>
    </location>
</feature>
<sequence length="470" mass="50886">MSPLGGSAEGAWRSAPAAGRWHRTGDDPARATLRPEASALPVWPFVLPFAGYILWWVLGIGDMIWPVMALVMLALMARRRGLDFPRGWSVWAFFLVWAAVSIVECDTSGRVIGALYRLSMLLAATVFACYAYNARRTLTLRVYGGTMTWFLLSTVLGGYLAILAPNLQIDTPLSHVLPGALTSNSFIHDFVHRSTTQWDRNAWIRTDPRPSAPFVYANTWGNVYSLILPVVLAHAALLRRERSPRRWPVAALVAVSIVPAAATQNRGMFVGLGVVALWVGLQRTRSGRLPQVLAGAGVVVVAALVWFVSPMGQSLLSRVRASTSTGDRLVNYVETLSELRGSPLLGFGAPRPAAAPWLPSLGTQGQFWTVLFSHGVVGAVLFMGTFAAAVCYAWRCRDLVGAVLGGIALATLVESFYYGMTTGMMVSLVAVALLVRWREGGGASAPSPPVSTSDRRGSSLRRSSRSRWSS</sequence>
<accession>U2QV35</accession>
<organism evidence="3 4">
    <name type="scientific">Propionibacterium acidifaciens F0233</name>
    <dbReference type="NCBI Taxonomy" id="553198"/>
    <lineage>
        <taxon>Bacteria</taxon>
        <taxon>Bacillati</taxon>
        <taxon>Actinomycetota</taxon>
        <taxon>Actinomycetes</taxon>
        <taxon>Propionibacteriales</taxon>
        <taxon>Propionibacteriaceae</taxon>
        <taxon>Propionibacterium</taxon>
    </lineage>
</organism>
<feature type="transmembrane region" description="Helical" evidence="2">
    <location>
        <begin position="115"/>
        <end position="133"/>
    </location>
</feature>
<dbReference type="PANTHER" id="PTHR37422">
    <property type="entry name" value="TEICHURONIC ACID BIOSYNTHESIS PROTEIN TUAE"/>
    <property type="match status" value="1"/>
</dbReference>
<reference evidence="3" key="1">
    <citation type="submission" date="2013-08" db="EMBL/GenBank/DDBJ databases">
        <authorList>
            <person name="Durkin A.S."/>
            <person name="Haft D.R."/>
            <person name="McCorrison J."/>
            <person name="Torralba M."/>
            <person name="Gillis M."/>
            <person name="Haft D.H."/>
            <person name="Methe B."/>
            <person name="Sutton G."/>
            <person name="Nelson K.E."/>
        </authorList>
    </citation>
    <scope>NUCLEOTIDE SEQUENCE [LARGE SCALE GENOMIC DNA]</scope>
    <source>
        <strain evidence="3">F0233</strain>
    </source>
</reference>
<evidence type="ECO:0000256" key="1">
    <source>
        <dbReference type="SAM" id="MobiDB-lite"/>
    </source>
</evidence>
<feature type="compositionally biased region" description="Basic residues" evidence="1">
    <location>
        <begin position="458"/>
        <end position="470"/>
    </location>
</feature>
<evidence type="ECO:0000256" key="2">
    <source>
        <dbReference type="SAM" id="Phobius"/>
    </source>
</evidence>
<feature type="transmembrane region" description="Helical" evidence="2">
    <location>
        <begin position="367"/>
        <end position="395"/>
    </location>
</feature>
<keyword evidence="2" id="KW-0812">Transmembrane</keyword>
<dbReference type="PANTHER" id="PTHR37422:SF23">
    <property type="entry name" value="TEICHURONIC ACID BIOSYNTHESIS PROTEIN TUAE"/>
    <property type="match status" value="1"/>
</dbReference>
<feature type="region of interest" description="Disordered" evidence="1">
    <location>
        <begin position="441"/>
        <end position="470"/>
    </location>
</feature>
<dbReference type="Proteomes" id="UP000017052">
    <property type="component" value="Unassembled WGS sequence"/>
</dbReference>